<evidence type="ECO:0000256" key="4">
    <source>
        <dbReference type="ARBA" id="ARBA00024331"/>
    </source>
</evidence>
<dbReference type="InterPro" id="IPR035990">
    <property type="entry name" value="TIM_sf"/>
</dbReference>
<gene>
    <name evidence="6" type="ORF">B296_00054670</name>
</gene>
<dbReference type="Proteomes" id="UP000287651">
    <property type="component" value="Unassembled WGS sequence"/>
</dbReference>
<proteinExistence type="inferred from homology"/>
<dbReference type="GO" id="GO:0004807">
    <property type="term" value="F:triose-phosphate isomerase activity"/>
    <property type="evidence" value="ECO:0007669"/>
    <property type="project" value="InterPro"/>
</dbReference>
<dbReference type="Pfam" id="PF00121">
    <property type="entry name" value="TIM"/>
    <property type="match status" value="1"/>
</dbReference>
<name>A0A426XMU5_ENSVE</name>
<reference evidence="6 7" key="1">
    <citation type="journal article" date="2014" name="Agronomy (Basel)">
        <title>A Draft Genome Sequence for Ensete ventricosum, the Drought-Tolerant Tree Against Hunger.</title>
        <authorList>
            <person name="Harrison J."/>
            <person name="Moore K.A."/>
            <person name="Paszkiewicz K."/>
            <person name="Jones T."/>
            <person name="Grant M."/>
            <person name="Ambacheew D."/>
            <person name="Muzemil S."/>
            <person name="Studholme D.J."/>
        </authorList>
    </citation>
    <scope>NUCLEOTIDE SEQUENCE [LARGE SCALE GENOMIC DNA]</scope>
</reference>
<accession>A0A426XMU5</accession>
<dbReference type="Gene3D" id="3.20.20.70">
    <property type="entry name" value="Aldolase class I"/>
    <property type="match status" value="1"/>
</dbReference>
<dbReference type="EMBL" id="AMZH03019087">
    <property type="protein sequence ID" value="RRT40806.1"/>
    <property type="molecule type" value="Genomic_DNA"/>
</dbReference>
<dbReference type="SUPFAM" id="SSF51351">
    <property type="entry name" value="Triosephosphate isomerase (TIM)"/>
    <property type="match status" value="1"/>
</dbReference>
<evidence type="ECO:0000256" key="3">
    <source>
        <dbReference type="ARBA" id="ARBA00023235"/>
    </source>
</evidence>
<evidence type="ECO:0000313" key="7">
    <source>
        <dbReference type="Proteomes" id="UP000287651"/>
    </source>
</evidence>
<feature type="region of interest" description="Disordered" evidence="5">
    <location>
        <begin position="141"/>
        <end position="162"/>
    </location>
</feature>
<dbReference type="AlphaFoldDB" id="A0A426XMU5"/>
<comment type="similarity">
    <text evidence="1">Belongs to the triosephosphate isomerase family.</text>
</comment>
<dbReference type="InterPro" id="IPR000652">
    <property type="entry name" value="Triosephosphate_isomerase"/>
</dbReference>
<sequence>MAAAAASSLASQFSGLRREVLSRESAPPTALFRSGHSQLRLPTLRRPHRCVVAMAGTGKVTSLLSSIYSQFLPEYIVVAPPYIYVDQVKQSLIDHIEISAQNCWVGKGGAFTGEIRSKIPMDTARTGRYIPVCPLIGTISRGRKKKREKKRENPESTLLSRSLRPRDLSPASDFFTHAICCPRAISSTA</sequence>
<dbReference type="InterPro" id="IPR013785">
    <property type="entry name" value="Aldolase_TIM"/>
</dbReference>
<dbReference type="PROSITE" id="PS51440">
    <property type="entry name" value="TIM_2"/>
    <property type="match status" value="1"/>
</dbReference>
<comment type="caution">
    <text evidence="6">The sequence shown here is derived from an EMBL/GenBank/DDBJ whole genome shotgun (WGS) entry which is preliminary data.</text>
</comment>
<evidence type="ECO:0000256" key="2">
    <source>
        <dbReference type="ARBA" id="ARBA00011738"/>
    </source>
</evidence>
<comment type="pathway">
    <text evidence="4">Carbohydrate biosynthesis.</text>
</comment>
<keyword evidence="3" id="KW-0413">Isomerase</keyword>
<protein>
    <submittedName>
        <fullName evidence="6">Uncharacterized protein</fullName>
    </submittedName>
</protein>
<organism evidence="6 7">
    <name type="scientific">Ensete ventricosum</name>
    <name type="common">Abyssinian banana</name>
    <name type="synonym">Musa ensete</name>
    <dbReference type="NCBI Taxonomy" id="4639"/>
    <lineage>
        <taxon>Eukaryota</taxon>
        <taxon>Viridiplantae</taxon>
        <taxon>Streptophyta</taxon>
        <taxon>Embryophyta</taxon>
        <taxon>Tracheophyta</taxon>
        <taxon>Spermatophyta</taxon>
        <taxon>Magnoliopsida</taxon>
        <taxon>Liliopsida</taxon>
        <taxon>Zingiberales</taxon>
        <taxon>Musaceae</taxon>
        <taxon>Ensete</taxon>
    </lineage>
</organism>
<evidence type="ECO:0000256" key="5">
    <source>
        <dbReference type="SAM" id="MobiDB-lite"/>
    </source>
</evidence>
<evidence type="ECO:0000256" key="1">
    <source>
        <dbReference type="ARBA" id="ARBA00007422"/>
    </source>
</evidence>
<evidence type="ECO:0000313" key="6">
    <source>
        <dbReference type="EMBL" id="RRT40806.1"/>
    </source>
</evidence>
<comment type="subunit">
    <text evidence="2">Homodimer.</text>
</comment>